<protein>
    <submittedName>
        <fullName evidence="1">Uncharacterized protein</fullName>
    </submittedName>
</protein>
<dbReference type="EMBL" id="BMOD01000012">
    <property type="protein sequence ID" value="GGJ42757.1"/>
    <property type="molecule type" value="Genomic_DNA"/>
</dbReference>
<name>A0ABQ2D4T2_9DEIO</name>
<accession>A0ABQ2D4T2</accession>
<proteinExistence type="predicted"/>
<organism evidence="1 2">
    <name type="scientific">Deinococcus roseus</name>
    <dbReference type="NCBI Taxonomy" id="392414"/>
    <lineage>
        <taxon>Bacteria</taxon>
        <taxon>Thermotogati</taxon>
        <taxon>Deinococcota</taxon>
        <taxon>Deinococci</taxon>
        <taxon>Deinococcales</taxon>
        <taxon>Deinococcaceae</taxon>
        <taxon>Deinococcus</taxon>
    </lineage>
</organism>
<dbReference type="RefSeq" id="WP_189003946.1">
    <property type="nucleotide sequence ID" value="NZ_BMOD01000012.1"/>
</dbReference>
<evidence type="ECO:0000313" key="2">
    <source>
        <dbReference type="Proteomes" id="UP000632222"/>
    </source>
</evidence>
<sequence length="132" mass="14884">MILKIDVWAGYTSSASILKGLLYGPPEPPAQHSWFISHFQLPADVELQEFYRPPGQNMHQVIRQAHLPEVLAQQILQDLVSAMVSQRIQRVDALILGLALADPPVVTVGRMRTAQIFYLGRYQQKNPEPEKA</sequence>
<dbReference type="Proteomes" id="UP000632222">
    <property type="component" value="Unassembled WGS sequence"/>
</dbReference>
<comment type="caution">
    <text evidence="1">The sequence shown here is derived from an EMBL/GenBank/DDBJ whole genome shotgun (WGS) entry which is preliminary data.</text>
</comment>
<keyword evidence="2" id="KW-1185">Reference proteome</keyword>
<gene>
    <name evidence="1" type="ORF">GCM10008938_31140</name>
</gene>
<evidence type="ECO:0000313" key="1">
    <source>
        <dbReference type="EMBL" id="GGJ42757.1"/>
    </source>
</evidence>
<reference evidence="2" key="1">
    <citation type="journal article" date="2019" name="Int. J. Syst. Evol. Microbiol.">
        <title>The Global Catalogue of Microorganisms (GCM) 10K type strain sequencing project: providing services to taxonomists for standard genome sequencing and annotation.</title>
        <authorList>
            <consortium name="The Broad Institute Genomics Platform"/>
            <consortium name="The Broad Institute Genome Sequencing Center for Infectious Disease"/>
            <person name="Wu L."/>
            <person name="Ma J."/>
        </authorList>
    </citation>
    <scope>NUCLEOTIDE SEQUENCE [LARGE SCALE GENOMIC DNA]</scope>
    <source>
        <strain evidence="2">JCM 14370</strain>
    </source>
</reference>